<organism evidence="1 2">
    <name type="scientific">Labrys miyagiensis</name>
    <dbReference type="NCBI Taxonomy" id="346912"/>
    <lineage>
        <taxon>Bacteria</taxon>
        <taxon>Pseudomonadati</taxon>
        <taxon>Pseudomonadota</taxon>
        <taxon>Alphaproteobacteria</taxon>
        <taxon>Hyphomicrobiales</taxon>
        <taxon>Xanthobacteraceae</taxon>
        <taxon>Labrys</taxon>
    </lineage>
</organism>
<keyword evidence="2" id="KW-1185">Reference proteome</keyword>
<dbReference type="Proteomes" id="UP001156882">
    <property type="component" value="Unassembled WGS sequence"/>
</dbReference>
<sequence length="290" mass="32061">MPEVQSSIFADAQSLRAHPEFKAARNVFARRYVAVLKNSKLLIHMATDEVRQVVGAYVLDRHFSYAAGDPSSGVTVSDVQSFCTSHELAGHNRIGTLLNLLRQAGYLRQRKEAHDRRIKRLEVTHTAIAASKRLLTPLLLALSLLEQASHAISQMEADDSLLAGISQFSSRYFLTHGSLVDLIPDIRLFMARNAGYEILLKLISTDQPGEVLTDRTVHFHYGATADYFGVSRVHVRRLLEDAEAAGYVSLHAPGGRAVEIHPPLAELVDRFVALQLALLLEAVKHSLNLA</sequence>
<evidence type="ECO:0000313" key="1">
    <source>
        <dbReference type="EMBL" id="GLS20838.1"/>
    </source>
</evidence>
<dbReference type="EMBL" id="BSPC01000035">
    <property type="protein sequence ID" value="GLS20838.1"/>
    <property type="molecule type" value="Genomic_DNA"/>
</dbReference>
<gene>
    <name evidence="1" type="ORF">GCM10007874_38550</name>
</gene>
<evidence type="ECO:0008006" key="3">
    <source>
        <dbReference type="Google" id="ProtNLM"/>
    </source>
</evidence>
<accession>A0ABQ6CKI6</accession>
<protein>
    <recommendedName>
        <fullName evidence="3">Crp/Fnr family transcriptional regulator</fullName>
    </recommendedName>
</protein>
<proteinExistence type="predicted"/>
<name>A0ABQ6CKI6_9HYPH</name>
<reference evidence="2" key="1">
    <citation type="journal article" date="2019" name="Int. J. Syst. Evol. Microbiol.">
        <title>The Global Catalogue of Microorganisms (GCM) 10K type strain sequencing project: providing services to taxonomists for standard genome sequencing and annotation.</title>
        <authorList>
            <consortium name="The Broad Institute Genomics Platform"/>
            <consortium name="The Broad Institute Genome Sequencing Center for Infectious Disease"/>
            <person name="Wu L."/>
            <person name="Ma J."/>
        </authorList>
    </citation>
    <scope>NUCLEOTIDE SEQUENCE [LARGE SCALE GENOMIC DNA]</scope>
    <source>
        <strain evidence="2">NBRC 101365</strain>
    </source>
</reference>
<evidence type="ECO:0000313" key="2">
    <source>
        <dbReference type="Proteomes" id="UP001156882"/>
    </source>
</evidence>
<comment type="caution">
    <text evidence="1">The sequence shown here is derived from an EMBL/GenBank/DDBJ whole genome shotgun (WGS) entry which is preliminary data.</text>
</comment>
<dbReference type="RefSeq" id="WP_284313918.1">
    <property type="nucleotide sequence ID" value="NZ_BSPC01000035.1"/>
</dbReference>